<evidence type="ECO:0008006" key="4">
    <source>
        <dbReference type="Google" id="ProtNLM"/>
    </source>
</evidence>
<proteinExistence type="predicted"/>
<evidence type="ECO:0000313" key="2">
    <source>
        <dbReference type="EMBL" id="GAA2129363.1"/>
    </source>
</evidence>
<sequence length="119" mass="11546">MCAMATSTGGGFTLKPGVIHGEGREFESISNDFARAAQTLEQGLSGLGTPWGADKPGSGFGSAYGEAQPELLGGLNALADKLGGIGTGLHTMADQASGTEDEVAAGFSSGGTGGGPAAV</sequence>
<dbReference type="EMBL" id="BAAANT010000001">
    <property type="protein sequence ID" value="GAA2129363.1"/>
    <property type="molecule type" value="Genomic_DNA"/>
</dbReference>
<feature type="region of interest" description="Disordered" evidence="1">
    <location>
        <begin position="96"/>
        <end position="119"/>
    </location>
</feature>
<dbReference type="SUPFAM" id="SSF140453">
    <property type="entry name" value="EsxAB dimer-like"/>
    <property type="match status" value="1"/>
</dbReference>
<evidence type="ECO:0000313" key="3">
    <source>
        <dbReference type="Proteomes" id="UP001422759"/>
    </source>
</evidence>
<evidence type="ECO:0000256" key="1">
    <source>
        <dbReference type="SAM" id="MobiDB-lite"/>
    </source>
</evidence>
<gene>
    <name evidence="2" type="ORF">GCM10009760_00540</name>
</gene>
<feature type="compositionally biased region" description="Gly residues" evidence="1">
    <location>
        <begin position="108"/>
        <end position="119"/>
    </location>
</feature>
<dbReference type="InterPro" id="IPR036689">
    <property type="entry name" value="ESAT-6-like_sf"/>
</dbReference>
<dbReference type="Gene3D" id="1.10.287.1060">
    <property type="entry name" value="ESAT-6-like"/>
    <property type="match status" value="1"/>
</dbReference>
<keyword evidence="3" id="KW-1185">Reference proteome</keyword>
<reference evidence="2 3" key="1">
    <citation type="journal article" date="2019" name="Int. J. Syst. Evol. Microbiol.">
        <title>The Global Catalogue of Microorganisms (GCM) 10K type strain sequencing project: providing services to taxonomists for standard genome sequencing and annotation.</title>
        <authorList>
            <consortium name="The Broad Institute Genomics Platform"/>
            <consortium name="The Broad Institute Genome Sequencing Center for Infectious Disease"/>
            <person name="Wu L."/>
            <person name="Ma J."/>
        </authorList>
    </citation>
    <scope>NUCLEOTIDE SEQUENCE [LARGE SCALE GENOMIC DNA]</scope>
    <source>
        <strain evidence="2 3">JCM 14560</strain>
    </source>
</reference>
<protein>
    <recommendedName>
        <fullName evidence="4">WXG100 family type VII secretion target</fullName>
    </recommendedName>
</protein>
<accession>A0ABN2YLX3</accession>
<comment type="caution">
    <text evidence="2">The sequence shown here is derived from an EMBL/GenBank/DDBJ whole genome shotgun (WGS) entry which is preliminary data.</text>
</comment>
<dbReference type="Proteomes" id="UP001422759">
    <property type="component" value="Unassembled WGS sequence"/>
</dbReference>
<organism evidence="2 3">
    <name type="scientific">Kitasatospora kazusensis</name>
    <dbReference type="NCBI Taxonomy" id="407974"/>
    <lineage>
        <taxon>Bacteria</taxon>
        <taxon>Bacillati</taxon>
        <taxon>Actinomycetota</taxon>
        <taxon>Actinomycetes</taxon>
        <taxon>Kitasatosporales</taxon>
        <taxon>Streptomycetaceae</taxon>
        <taxon>Kitasatospora</taxon>
    </lineage>
</organism>
<name>A0ABN2YLX3_9ACTN</name>